<dbReference type="EMBL" id="LAZR01002617">
    <property type="protein sequence ID" value="KKN27699.1"/>
    <property type="molecule type" value="Genomic_DNA"/>
</dbReference>
<dbReference type="NCBIfam" id="TIGR01764">
    <property type="entry name" value="excise"/>
    <property type="match status" value="1"/>
</dbReference>
<dbReference type="Pfam" id="PF12728">
    <property type="entry name" value="HTH_17"/>
    <property type="match status" value="1"/>
</dbReference>
<dbReference type="AlphaFoldDB" id="A0A0F9PC47"/>
<organism evidence="2">
    <name type="scientific">marine sediment metagenome</name>
    <dbReference type="NCBI Taxonomy" id="412755"/>
    <lineage>
        <taxon>unclassified sequences</taxon>
        <taxon>metagenomes</taxon>
        <taxon>ecological metagenomes</taxon>
    </lineage>
</organism>
<name>A0A0F9PC47_9ZZZZ</name>
<dbReference type="InterPro" id="IPR041657">
    <property type="entry name" value="HTH_17"/>
</dbReference>
<feature type="domain" description="Helix-turn-helix" evidence="1">
    <location>
        <begin position="20"/>
        <end position="63"/>
    </location>
</feature>
<proteinExistence type="predicted"/>
<sequence length="74" mass="8599">MLQALSIDYKKIIMELSDFFLTASQAALQLEVSRITIWRWVKEGKFNAQFIGREALIPKWEVDLCKAKIGRQNV</sequence>
<evidence type="ECO:0000259" key="1">
    <source>
        <dbReference type="Pfam" id="PF12728"/>
    </source>
</evidence>
<evidence type="ECO:0000313" key="2">
    <source>
        <dbReference type="EMBL" id="KKN27699.1"/>
    </source>
</evidence>
<accession>A0A0F9PC47</accession>
<comment type="caution">
    <text evidence="2">The sequence shown here is derived from an EMBL/GenBank/DDBJ whole genome shotgun (WGS) entry which is preliminary data.</text>
</comment>
<protein>
    <recommendedName>
        <fullName evidence="1">Helix-turn-helix domain-containing protein</fullName>
    </recommendedName>
</protein>
<gene>
    <name evidence="2" type="ORF">LCGC14_0861750</name>
</gene>
<dbReference type="InterPro" id="IPR010093">
    <property type="entry name" value="SinI_DNA-bd"/>
</dbReference>
<dbReference type="GO" id="GO:0003677">
    <property type="term" value="F:DNA binding"/>
    <property type="evidence" value="ECO:0007669"/>
    <property type="project" value="InterPro"/>
</dbReference>
<reference evidence="2" key="1">
    <citation type="journal article" date="2015" name="Nature">
        <title>Complex archaea that bridge the gap between prokaryotes and eukaryotes.</title>
        <authorList>
            <person name="Spang A."/>
            <person name="Saw J.H."/>
            <person name="Jorgensen S.L."/>
            <person name="Zaremba-Niedzwiedzka K."/>
            <person name="Martijn J."/>
            <person name="Lind A.E."/>
            <person name="van Eijk R."/>
            <person name="Schleper C."/>
            <person name="Guy L."/>
            <person name="Ettema T.J."/>
        </authorList>
    </citation>
    <scope>NUCLEOTIDE SEQUENCE</scope>
</reference>